<gene>
    <name evidence="1" type="ORF">AVEN_130764_1</name>
</gene>
<accession>A0A4Y2GK47</accession>
<dbReference type="AlphaFoldDB" id="A0A4Y2GK47"/>
<evidence type="ECO:0000313" key="2">
    <source>
        <dbReference type="Proteomes" id="UP000499080"/>
    </source>
</evidence>
<reference evidence="1 2" key="1">
    <citation type="journal article" date="2019" name="Sci. Rep.">
        <title>Orb-weaving spider Araneus ventricosus genome elucidates the spidroin gene catalogue.</title>
        <authorList>
            <person name="Kono N."/>
            <person name="Nakamura H."/>
            <person name="Ohtoshi R."/>
            <person name="Moran D.A.P."/>
            <person name="Shinohara A."/>
            <person name="Yoshida Y."/>
            <person name="Fujiwara M."/>
            <person name="Mori M."/>
            <person name="Tomita M."/>
            <person name="Arakawa K."/>
        </authorList>
    </citation>
    <scope>NUCLEOTIDE SEQUENCE [LARGE SCALE GENOMIC DNA]</scope>
</reference>
<dbReference type="Proteomes" id="UP000499080">
    <property type="component" value="Unassembled WGS sequence"/>
</dbReference>
<proteinExistence type="predicted"/>
<comment type="caution">
    <text evidence="1">The sequence shown here is derived from an EMBL/GenBank/DDBJ whole genome shotgun (WGS) entry which is preliminary data.</text>
</comment>
<dbReference type="EMBL" id="BGPR01001406">
    <property type="protein sequence ID" value="GBM53109.1"/>
    <property type="molecule type" value="Genomic_DNA"/>
</dbReference>
<keyword evidence="2" id="KW-1185">Reference proteome</keyword>
<name>A0A4Y2GK47_ARAVE</name>
<sequence>MIIGYTILRVMDQSLLVYFCVTSSLHSSLLGLCQITSWTLLSLTSSKVGRPFPRRTVQTAEDLKAHAKCVRIISHCGTVMCRLQTTLGLMLFYYFIQPSGCKSNSLLFGDELTPLYTTPYFIFTALD</sequence>
<evidence type="ECO:0000313" key="1">
    <source>
        <dbReference type="EMBL" id="GBM53109.1"/>
    </source>
</evidence>
<organism evidence="1 2">
    <name type="scientific">Araneus ventricosus</name>
    <name type="common">Orbweaver spider</name>
    <name type="synonym">Epeira ventricosa</name>
    <dbReference type="NCBI Taxonomy" id="182803"/>
    <lineage>
        <taxon>Eukaryota</taxon>
        <taxon>Metazoa</taxon>
        <taxon>Ecdysozoa</taxon>
        <taxon>Arthropoda</taxon>
        <taxon>Chelicerata</taxon>
        <taxon>Arachnida</taxon>
        <taxon>Araneae</taxon>
        <taxon>Araneomorphae</taxon>
        <taxon>Entelegynae</taxon>
        <taxon>Araneoidea</taxon>
        <taxon>Araneidae</taxon>
        <taxon>Araneus</taxon>
    </lineage>
</organism>
<protein>
    <submittedName>
        <fullName evidence="1">Uncharacterized protein</fullName>
    </submittedName>
</protein>